<evidence type="ECO:0000256" key="2">
    <source>
        <dbReference type="ARBA" id="ARBA00022801"/>
    </source>
</evidence>
<comment type="subcellular location">
    <subcellularLocation>
        <location evidence="1 6">Nucleus</location>
    </subcellularLocation>
</comment>
<feature type="compositionally biased region" description="Gly residues" evidence="7">
    <location>
        <begin position="667"/>
        <end position="679"/>
    </location>
</feature>
<dbReference type="InterPro" id="IPR036412">
    <property type="entry name" value="HAD-like_sf"/>
</dbReference>
<dbReference type="Pfam" id="PF03031">
    <property type="entry name" value="NIF"/>
    <property type="match status" value="1"/>
</dbReference>
<evidence type="ECO:0000256" key="4">
    <source>
        <dbReference type="ARBA" id="ARBA00047761"/>
    </source>
</evidence>
<reference evidence="9" key="1">
    <citation type="submission" date="2022-07" db="EMBL/GenBank/DDBJ databases">
        <title>Genome Sequence of Physisporinus lineatus.</title>
        <authorList>
            <person name="Buettner E."/>
        </authorList>
    </citation>
    <scope>NUCLEOTIDE SEQUENCE</scope>
    <source>
        <strain evidence="9">VT162</strain>
    </source>
</reference>
<feature type="region of interest" description="Disordered" evidence="7">
    <location>
        <begin position="603"/>
        <end position="762"/>
    </location>
</feature>
<dbReference type="GO" id="GO:0008420">
    <property type="term" value="F:RNA polymerase II CTD heptapeptide repeat phosphatase activity"/>
    <property type="evidence" value="ECO:0007669"/>
    <property type="project" value="UniProtKB-UniRule"/>
</dbReference>
<feature type="compositionally biased region" description="Basic and acidic residues" evidence="7">
    <location>
        <begin position="680"/>
        <end position="691"/>
    </location>
</feature>
<evidence type="ECO:0000313" key="9">
    <source>
        <dbReference type="EMBL" id="KAJ3473912.1"/>
    </source>
</evidence>
<dbReference type="Proteomes" id="UP001212997">
    <property type="component" value="Unassembled WGS sequence"/>
</dbReference>
<organism evidence="9 10">
    <name type="scientific">Meripilus lineatus</name>
    <dbReference type="NCBI Taxonomy" id="2056292"/>
    <lineage>
        <taxon>Eukaryota</taxon>
        <taxon>Fungi</taxon>
        <taxon>Dikarya</taxon>
        <taxon>Basidiomycota</taxon>
        <taxon>Agaricomycotina</taxon>
        <taxon>Agaricomycetes</taxon>
        <taxon>Polyporales</taxon>
        <taxon>Meripilaceae</taxon>
        <taxon>Meripilus</taxon>
    </lineage>
</organism>
<dbReference type="GO" id="GO:0005634">
    <property type="term" value="C:nucleus"/>
    <property type="evidence" value="ECO:0007669"/>
    <property type="project" value="UniProtKB-SubCell"/>
</dbReference>
<comment type="catalytic activity">
    <reaction evidence="4 6">
        <text>O-phospho-L-seryl-[protein] + H2O = L-seryl-[protein] + phosphate</text>
        <dbReference type="Rhea" id="RHEA:20629"/>
        <dbReference type="Rhea" id="RHEA-COMP:9863"/>
        <dbReference type="Rhea" id="RHEA-COMP:11604"/>
        <dbReference type="ChEBI" id="CHEBI:15377"/>
        <dbReference type="ChEBI" id="CHEBI:29999"/>
        <dbReference type="ChEBI" id="CHEBI:43474"/>
        <dbReference type="ChEBI" id="CHEBI:83421"/>
        <dbReference type="EC" id="3.1.3.16"/>
    </reaction>
</comment>
<dbReference type="InterPro" id="IPR004274">
    <property type="entry name" value="FCP1_dom"/>
</dbReference>
<dbReference type="AlphaFoldDB" id="A0AAD5YC36"/>
<dbReference type="PANTHER" id="PTHR23081:SF36">
    <property type="entry name" value="RNA POLYMERASE II SUBUNIT A C-TERMINAL DOMAIN PHOSPHATASE"/>
    <property type="match status" value="1"/>
</dbReference>
<comment type="function">
    <text evidence="6">This promotes the activity of RNA polymerase II.</text>
</comment>
<dbReference type="InterPro" id="IPR011947">
    <property type="entry name" value="FCP1_euk"/>
</dbReference>
<keyword evidence="10" id="KW-1185">Reference proteome</keyword>
<feature type="compositionally biased region" description="Low complexity" evidence="7">
    <location>
        <begin position="475"/>
        <end position="489"/>
    </location>
</feature>
<sequence>MSDSTELHLPQNLPYPIKILPNLAPSSASVQRGTRLLDYSWSFTPQNAQKEVRYGSWDSSVEGTIEKWNFKPGETISQRRARDSPALYIIEPCKHGVQLGGLCCLCGKDMTNFDYMGFSDSARASIQMTHSANGPTVSLEEAQRIERETADHLLVSRKLSLIVDLDQTIVHATVDPTVGEWIAEGEAWEARQAKLTAAPTQNGSSAGTESTISDSDDEVNPNWEALKDVRKFKLGPEALGQHDHHHGPRRKPKNKSVENEGCMYYIKPRPGWQEFLRATATKYEMHVYTMGTRAYAEEVCAAIDPEGKHFGGRILSRDESGSLTQKSLQRLFPCDQSMVVIIDDRADVWEWSPNLVKVIPYDFFVGIGDINSTFLPKIEHVVPELPPDALITATQSTDSANAGEEEEGDAGDVEEVPPSQLSDATPPPSSSPEDSSTDAGSPELTEDEIFTRNTMALDAQMEERPLAKKQEELLEGASSEESPTPESATNGEAVTTNGVTSQPDAVKSPKPARKALLKNDDVELTRVQKLLDEVHTSFYDAYDARDRNAKPDSRKSKRKQEPHRPYDVRVSTSPPMRLLYAPLSVLIRYDSIAYWKRQDETPYLMDPENQNIGPASPPSPSDAHQISSDPEPDADDWDDDRRNNSANNLVQASPGRSGGSAAAEAEAGGGEGGSSSTGGGEREGQSLKLDEVDWDEINDEVEAAMNESDDDEDEDEGNQDDDGFLTDESNSIISSVTSTPRGKRKRVRSVTPSDMSATGVDLDVLRSPLAKRKKLAADRSGASKLKEAFSAADIAAAAAAKKDHTSKASTPNSGEDGEGGEEEEEEEEVIEIDMDDDFLTRELGEDWG</sequence>
<dbReference type="EMBL" id="JANAWD010001211">
    <property type="protein sequence ID" value="KAJ3473912.1"/>
    <property type="molecule type" value="Genomic_DNA"/>
</dbReference>
<evidence type="ECO:0000256" key="3">
    <source>
        <dbReference type="ARBA" id="ARBA00023242"/>
    </source>
</evidence>
<feature type="compositionally biased region" description="Polar residues" evidence="7">
    <location>
        <begin position="198"/>
        <end position="213"/>
    </location>
</feature>
<feature type="compositionally biased region" description="Low complexity" evidence="7">
    <location>
        <begin position="431"/>
        <end position="441"/>
    </location>
</feature>
<dbReference type="Gene3D" id="3.40.50.1000">
    <property type="entry name" value="HAD superfamily/HAD-like"/>
    <property type="match status" value="1"/>
</dbReference>
<dbReference type="PROSITE" id="PS50969">
    <property type="entry name" value="FCP1"/>
    <property type="match status" value="1"/>
</dbReference>
<feature type="compositionally biased region" description="Basic and acidic residues" evidence="7">
    <location>
        <begin position="838"/>
        <end position="848"/>
    </location>
</feature>
<comment type="caution">
    <text evidence="9">The sequence shown here is derived from an EMBL/GenBank/DDBJ whole genome shotgun (WGS) entry which is preliminary data.</text>
</comment>
<comment type="catalytic activity">
    <reaction evidence="5 6">
        <text>O-phospho-L-threonyl-[protein] + H2O = L-threonyl-[protein] + phosphate</text>
        <dbReference type="Rhea" id="RHEA:47004"/>
        <dbReference type="Rhea" id="RHEA-COMP:11060"/>
        <dbReference type="Rhea" id="RHEA-COMP:11605"/>
        <dbReference type="ChEBI" id="CHEBI:15377"/>
        <dbReference type="ChEBI" id="CHEBI:30013"/>
        <dbReference type="ChEBI" id="CHEBI:43474"/>
        <dbReference type="ChEBI" id="CHEBI:61977"/>
        <dbReference type="EC" id="3.1.3.16"/>
    </reaction>
</comment>
<proteinExistence type="predicted"/>
<feature type="compositionally biased region" description="Acidic residues" evidence="7">
    <location>
        <begin position="692"/>
        <end position="725"/>
    </location>
</feature>
<feature type="compositionally biased region" description="Polar residues" evidence="7">
    <location>
        <begin position="490"/>
        <end position="503"/>
    </location>
</feature>
<feature type="region of interest" description="Disordered" evidence="7">
    <location>
        <begin position="195"/>
        <end position="220"/>
    </location>
</feature>
<feature type="compositionally biased region" description="Polar residues" evidence="7">
    <location>
        <begin position="727"/>
        <end position="740"/>
    </location>
</feature>
<feature type="compositionally biased region" description="Acidic residues" evidence="7">
    <location>
        <begin position="403"/>
        <end position="415"/>
    </location>
</feature>
<dbReference type="InterPro" id="IPR039189">
    <property type="entry name" value="Fcp1"/>
</dbReference>
<dbReference type="NCBIfam" id="TIGR02250">
    <property type="entry name" value="FCP1_euk"/>
    <property type="match status" value="1"/>
</dbReference>
<evidence type="ECO:0000313" key="10">
    <source>
        <dbReference type="Proteomes" id="UP001212997"/>
    </source>
</evidence>
<dbReference type="SMART" id="SM00577">
    <property type="entry name" value="CPDc"/>
    <property type="match status" value="1"/>
</dbReference>
<feature type="domain" description="FCP1 homology" evidence="8">
    <location>
        <begin position="154"/>
        <end position="381"/>
    </location>
</feature>
<dbReference type="SUPFAM" id="SSF56784">
    <property type="entry name" value="HAD-like"/>
    <property type="match status" value="1"/>
</dbReference>
<feature type="region of interest" description="Disordered" evidence="7">
    <location>
        <begin position="535"/>
        <end position="575"/>
    </location>
</feature>
<protein>
    <recommendedName>
        <fullName evidence="6">RNA polymerase II subunit A C-terminal domain phosphatase</fullName>
        <ecNumber evidence="6">3.1.3.16</ecNumber>
    </recommendedName>
</protein>
<dbReference type="PANTHER" id="PTHR23081">
    <property type="entry name" value="RNA POLYMERASE II CTD PHOSPHATASE"/>
    <property type="match status" value="1"/>
</dbReference>
<dbReference type="CDD" id="cd07521">
    <property type="entry name" value="HAD_FCP1-like"/>
    <property type="match status" value="1"/>
</dbReference>
<evidence type="ECO:0000256" key="5">
    <source>
        <dbReference type="ARBA" id="ARBA00048336"/>
    </source>
</evidence>
<feature type="compositionally biased region" description="Acidic residues" evidence="7">
    <location>
        <begin position="815"/>
        <end position="837"/>
    </location>
</feature>
<keyword evidence="2 6" id="KW-0378">Hydrolase</keyword>
<name>A0AAD5YC36_9APHY</name>
<feature type="region of interest" description="Disordered" evidence="7">
    <location>
        <begin position="798"/>
        <end position="848"/>
    </location>
</feature>
<feature type="region of interest" description="Disordered" evidence="7">
    <location>
        <begin position="471"/>
        <end position="521"/>
    </location>
</feature>
<evidence type="ECO:0000256" key="6">
    <source>
        <dbReference type="RuleBase" id="RU366066"/>
    </source>
</evidence>
<feature type="compositionally biased region" description="Basic and acidic residues" evidence="7">
    <location>
        <begin position="542"/>
        <end position="554"/>
    </location>
</feature>
<keyword evidence="3 6" id="KW-0539">Nucleus</keyword>
<evidence type="ECO:0000256" key="7">
    <source>
        <dbReference type="SAM" id="MobiDB-lite"/>
    </source>
</evidence>
<accession>A0AAD5YC36</accession>
<dbReference type="InterPro" id="IPR023214">
    <property type="entry name" value="HAD_sf"/>
</dbReference>
<evidence type="ECO:0000259" key="8">
    <source>
        <dbReference type="PROSITE" id="PS50969"/>
    </source>
</evidence>
<gene>
    <name evidence="9" type="ORF">NLI96_g12756</name>
</gene>
<evidence type="ECO:0000256" key="1">
    <source>
        <dbReference type="ARBA" id="ARBA00004123"/>
    </source>
</evidence>
<dbReference type="EC" id="3.1.3.16" evidence="6"/>
<feature type="region of interest" description="Disordered" evidence="7">
    <location>
        <begin position="397"/>
        <end position="449"/>
    </location>
</feature>